<gene>
    <name evidence="1" type="ORF">AB3G37_13170</name>
</gene>
<proteinExistence type="predicted"/>
<sequence length="151" mass="16391">MSDTVVPVVATSSRISANAGGTATAGTSLLAVYTNPVFVNLPLLNAMGVEIDGENYAPIWDMLNIGGRITQDTNAIQKVGPGILADISITDINRTLDTTDETDVVQEIYKNQLLIADNLNYIVSQINLHRENYTILLQYMINYKLLNSASS</sequence>
<name>A0AB39VLH3_9GAMM</name>
<dbReference type="AlphaFoldDB" id="A0AB39VLH3"/>
<reference evidence="1" key="1">
    <citation type="submission" date="2024-07" db="EMBL/GenBank/DDBJ databases">
        <authorList>
            <person name="Biller S.J."/>
        </authorList>
    </citation>
    <scope>NUCLEOTIDE SEQUENCE</scope>
    <source>
        <strain evidence="1">WC2420</strain>
    </source>
</reference>
<accession>A0AB39VLH3</accession>
<protein>
    <submittedName>
        <fullName evidence="1">Uncharacterized protein</fullName>
    </submittedName>
</protein>
<organism evidence="1">
    <name type="scientific">Rouxiella sp. WC2420</name>
    <dbReference type="NCBI Taxonomy" id="3234145"/>
    <lineage>
        <taxon>Bacteria</taxon>
        <taxon>Pseudomonadati</taxon>
        <taxon>Pseudomonadota</taxon>
        <taxon>Gammaproteobacteria</taxon>
        <taxon>Enterobacterales</taxon>
        <taxon>Yersiniaceae</taxon>
        <taxon>Rouxiella</taxon>
    </lineage>
</organism>
<evidence type="ECO:0000313" key="1">
    <source>
        <dbReference type="EMBL" id="XDU70541.1"/>
    </source>
</evidence>
<dbReference type="EMBL" id="CP165628">
    <property type="protein sequence ID" value="XDU70541.1"/>
    <property type="molecule type" value="Genomic_DNA"/>
</dbReference>
<dbReference type="RefSeq" id="WP_369788056.1">
    <property type="nucleotide sequence ID" value="NZ_CP165628.1"/>
</dbReference>